<protein>
    <submittedName>
        <fullName evidence="2">Uncharacterized protein</fullName>
    </submittedName>
</protein>
<name>A0ABT2QPM7_9STAP</name>
<accession>A0ABT2QPM7</accession>
<comment type="caution">
    <text evidence="2">The sequence shown here is derived from an EMBL/GenBank/DDBJ whole genome shotgun (WGS) entry which is preliminary data.</text>
</comment>
<reference evidence="2 3" key="1">
    <citation type="journal article" date="2023" name="Int. J. Syst. Evol. Microbiol.">
        <title>Streptococcus sciuri sp. nov., Staphylococcus marylandisciuri sp. nov. and Staphylococcus americanisciuri sp. nov., isolated from faeces of eastern grey squirrel (Sciurus carolinensis).</title>
        <authorList>
            <person name="Volokhov D.V."/>
            <person name="Zagorodnyaya T.A."/>
            <person name="Furtak V.A."/>
            <person name="Nattanmai G."/>
            <person name="Randall L."/>
            <person name="Jose S."/>
            <person name="Gao Y."/>
            <person name="Eisenberg T."/>
            <person name="Delmonte P."/>
            <person name="Blom J."/>
            <person name="Mitchell K.K."/>
        </authorList>
    </citation>
    <scope>NUCLEOTIDE SEQUENCE [LARGE SCALE GENOMIC DNA]</scope>
    <source>
        <strain evidence="2 3">SQ8-PEA</strain>
    </source>
</reference>
<evidence type="ECO:0000256" key="1">
    <source>
        <dbReference type="SAM" id="MobiDB-lite"/>
    </source>
</evidence>
<evidence type="ECO:0000313" key="3">
    <source>
        <dbReference type="Proteomes" id="UP001209553"/>
    </source>
</evidence>
<organism evidence="2 3">
    <name type="scientific">Staphylococcus marylandisciuri</name>
    <dbReference type="NCBI Taxonomy" id="2981529"/>
    <lineage>
        <taxon>Bacteria</taxon>
        <taxon>Bacillati</taxon>
        <taxon>Bacillota</taxon>
        <taxon>Bacilli</taxon>
        <taxon>Bacillales</taxon>
        <taxon>Staphylococcaceae</taxon>
        <taxon>Staphylococcus</taxon>
    </lineage>
</organism>
<dbReference type="Proteomes" id="UP001209553">
    <property type="component" value="Unassembled WGS sequence"/>
</dbReference>
<keyword evidence="3" id="KW-1185">Reference proteome</keyword>
<feature type="compositionally biased region" description="Low complexity" evidence="1">
    <location>
        <begin position="127"/>
        <end position="136"/>
    </location>
</feature>
<gene>
    <name evidence="2" type="ORF">N9R04_04140</name>
</gene>
<feature type="region of interest" description="Disordered" evidence="1">
    <location>
        <begin position="108"/>
        <end position="136"/>
    </location>
</feature>
<proteinExistence type="predicted"/>
<dbReference type="RefSeq" id="WP_262855315.1">
    <property type="nucleotide sequence ID" value="NZ_JAOPKZ010000005.1"/>
</dbReference>
<sequence length="247" mass="26817">MPITQIRTMTYNDEEVYARTHIQGVDGLGKASSTIDGLMSKEDKTKLDGLENFDPSVLTEATTSKSGIMSAADKTKLDGLRPFDPATLTNATASKAGLMSPADKAKLDKLNTNSKPSGTVNGGSSGSSGSSTSSSSQILNRNVNLWPTESQRVTLSKKLSECANGIVLVWRLDASDNLYHYQYVPKYHTNHTEAKVTEMIPTNVTSSTIEHCIKVVYIYDTYLVGVAENSSSSTKANKIRLHEILEF</sequence>
<evidence type="ECO:0000313" key="2">
    <source>
        <dbReference type="EMBL" id="MCU5745910.1"/>
    </source>
</evidence>
<dbReference type="EMBL" id="JAOPKZ010000005">
    <property type="protein sequence ID" value="MCU5745910.1"/>
    <property type="molecule type" value="Genomic_DNA"/>
</dbReference>